<evidence type="ECO:0000313" key="2">
    <source>
        <dbReference type="Proteomes" id="UP000242791"/>
    </source>
</evidence>
<sequence length="91" mass="10223">MTDGPSPGFNFQTGLSPPPLSIPSYRRWLSSPPLISKADYHAMGKLGWDFVILSKSGLRHVERLYLGKMAVSPTGRFGRLPVYYGDEPRIW</sequence>
<reference evidence="1 2" key="1">
    <citation type="submission" date="2015-08" db="EMBL/GenBank/DDBJ databases">
        <title>Emmonsia species relationships and genome sequence.</title>
        <authorList>
            <person name="Cuomo C.A."/>
            <person name="Schwartz I.S."/>
            <person name="Kenyon C."/>
            <person name="De Hoog G.S."/>
            <person name="Govender N.P."/>
            <person name="Botha A."/>
            <person name="Moreno L."/>
            <person name="De Vries M."/>
            <person name="Munoz J.F."/>
            <person name="Stielow J.B."/>
        </authorList>
    </citation>
    <scope>NUCLEOTIDE SEQUENCE [LARGE SCALE GENOMIC DNA]</scope>
    <source>
        <strain evidence="1 2">EI222</strain>
    </source>
</reference>
<dbReference type="Proteomes" id="UP000242791">
    <property type="component" value="Unassembled WGS sequence"/>
</dbReference>
<dbReference type="AlphaFoldDB" id="A0A1J9Q586"/>
<protein>
    <submittedName>
        <fullName evidence="1">Uncharacterized protein</fullName>
    </submittedName>
</protein>
<keyword evidence="2" id="KW-1185">Reference proteome</keyword>
<proteinExistence type="predicted"/>
<evidence type="ECO:0000313" key="1">
    <source>
        <dbReference type="EMBL" id="OJD23266.1"/>
    </source>
</evidence>
<dbReference type="VEuPathDB" id="FungiDB:ACJ73_05382"/>
<name>A0A1J9Q586_9EURO</name>
<dbReference type="EMBL" id="LGTZ01000835">
    <property type="protein sequence ID" value="OJD23266.1"/>
    <property type="molecule type" value="Genomic_DNA"/>
</dbReference>
<accession>A0A1J9Q586</accession>
<organism evidence="1 2">
    <name type="scientific">Blastomyces percursus</name>
    <dbReference type="NCBI Taxonomy" id="1658174"/>
    <lineage>
        <taxon>Eukaryota</taxon>
        <taxon>Fungi</taxon>
        <taxon>Dikarya</taxon>
        <taxon>Ascomycota</taxon>
        <taxon>Pezizomycotina</taxon>
        <taxon>Eurotiomycetes</taxon>
        <taxon>Eurotiomycetidae</taxon>
        <taxon>Onygenales</taxon>
        <taxon>Ajellomycetaceae</taxon>
        <taxon>Blastomyces</taxon>
    </lineage>
</organism>
<comment type="caution">
    <text evidence="1">The sequence shown here is derived from an EMBL/GenBank/DDBJ whole genome shotgun (WGS) entry which is preliminary data.</text>
</comment>
<gene>
    <name evidence="1" type="ORF">ACJ73_05382</name>
</gene>